<evidence type="ECO:0000256" key="1">
    <source>
        <dbReference type="SAM" id="Phobius"/>
    </source>
</evidence>
<keyword evidence="1" id="KW-1133">Transmembrane helix</keyword>
<feature type="transmembrane region" description="Helical" evidence="1">
    <location>
        <begin position="56"/>
        <end position="81"/>
    </location>
</feature>
<comment type="caution">
    <text evidence="2">The sequence shown here is derived from an EMBL/GenBank/DDBJ whole genome shotgun (WGS) entry which is preliminary data.</text>
</comment>
<reference evidence="3" key="1">
    <citation type="journal article" date="2019" name="Int. J. Syst. Evol. Microbiol.">
        <title>The Global Catalogue of Microorganisms (GCM) 10K type strain sequencing project: providing services to taxonomists for standard genome sequencing and annotation.</title>
        <authorList>
            <consortium name="The Broad Institute Genomics Platform"/>
            <consortium name="The Broad Institute Genome Sequencing Center for Infectious Disease"/>
            <person name="Wu L."/>
            <person name="Ma J."/>
        </authorList>
    </citation>
    <scope>NUCLEOTIDE SEQUENCE [LARGE SCALE GENOMIC DNA]</scope>
    <source>
        <strain evidence="3">KCTC 42441</strain>
    </source>
</reference>
<proteinExistence type="predicted"/>
<dbReference type="RefSeq" id="WP_386744690.1">
    <property type="nucleotide sequence ID" value="NZ_JBHRYA010000008.1"/>
</dbReference>
<dbReference type="EMBL" id="JBHRYA010000008">
    <property type="protein sequence ID" value="MFC3717025.1"/>
    <property type="molecule type" value="Genomic_DNA"/>
</dbReference>
<feature type="transmembrane region" description="Helical" evidence="1">
    <location>
        <begin position="142"/>
        <end position="161"/>
    </location>
</feature>
<dbReference type="Proteomes" id="UP001595705">
    <property type="component" value="Unassembled WGS sequence"/>
</dbReference>
<organism evidence="2 3">
    <name type="scientific">Luteimonas soli</name>
    <dbReference type="NCBI Taxonomy" id="1648966"/>
    <lineage>
        <taxon>Bacteria</taxon>
        <taxon>Pseudomonadati</taxon>
        <taxon>Pseudomonadota</taxon>
        <taxon>Gammaproteobacteria</taxon>
        <taxon>Lysobacterales</taxon>
        <taxon>Lysobacteraceae</taxon>
        <taxon>Luteimonas</taxon>
    </lineage>
</organism>
<dbReference type="InterPro" id="IPR004891">
    <property type="entry name" value="Mercury-R_MerC"/>
</dbReference>
<feature type="transmembrane region" description="Helical" evidence="1">
    <location>
        <begin position="93"/>
        <end position="110"/>
    </location>
</feature>
<dbReference type="Pfam" id="PF03203">
    <property type="entry name" value="MerC"/>
    <property type="match status" value="1"/>
</dbReference>
<keyword evidence="1" id="KW-0812">Transmembrane</keyword>
<dbReference type="NCBIfam" id="NF033784">
    <property type="entry name" value="transport_merC"/>
    <property type="match status" value="1"/>
</dbReference>
<evidence type="ECO:0000313" key="2">
    <source>
        <dbReference type="EMBL" id="MFC3717025.1"/>
    </source>
</evidence>
<accession>A0ABV7XLJ5</accession>
<keyword evidence="3" id="KW-1185">Reference proteome</keyword>
<sequence length="173" mass="18681">MLRSTKHMAEKACHVFGSATQVGLTQVLYAAENVSQIEEKSMSVTRVLDKTSSFGALVAAMSCAGCFPALGSLGAAIGLGFLGQYEGFLFRKLLPGLAVLAFLVNAWAWYRHRQFARGLLSVAGPIAVLAALLVFWSYDWSIYLFYVGIALMLVASILDLLRPVRATQCPASN</sequence>
<keyword evidence="1" id="KW-0472">Membrane</keyword>
<evidence type="ECO:0000313" key="3">
    <source>
        <dbReference type="Proteomes" id="UP001595705"/>
    </source>
</evidence>
<feature type="transmembrane region" description="Helical" evidence="1">
    <location>
        <begin position="117"/>
        <end position="136"/>
    </location>
</feature>
<name>A0ABV7XLJ5_9GAMM</name>
<protein>
    <submittedName>
        <fullName evidence="2">Organomercurial transporter MerC</fullName>
    </submittedName>
</protein>
<gene>
    <name evidence="2" type="primary">merC</name>
    <name evidence="2" type="ORF">ACFONC_12755</name>
</gene>